<keyword evidence="11" id="KW-1185">Reference proteome</keyword>
<evidence type="ECO:0000256" key="9">
    <source>
        <dbReference type="SAM" id="Phobius"/>
    </source>
</evidence>
<evidence type="ECO:0000256" key="8">
    <source>
        <dbReference type="SAM" id="MobiDB-lite"/>
    </source>
</evidence>
<evidence type="ECO:0000256" key="5">
    <source>
        <dbReference type="ARBA" id="ARBA00022692"/>
    </source>
</evidence>
<dbReference type="GO" id="GO:0005886">
    <property type="term" value="C:plasma membrane"/>
    <property type="evidence" value="ECO:0007669"/>
    <property type="project" value="UniProtKB-SubCell"/>
</dbReference>
<evidence type="ECO:0000256" key="6">
    <source>
        <dbReference type="ARBA" id="ARBA00022989"/>
    </source>
</evidence>
<dbReference type="PANTHER" id="PTHR21716:SF53">
    <property type="entry name" value="PERMEASE PERM-RELATED"/>
    <property type="match status" value="1"/>
</dbReference>
<dbReference type="Proteomes" id="UP000277671">
    <property type="component" value="Unassembled WGS sequence"/>
</dbReference>
<evidence type="ECO:0000256" key="1">
    <source>
        <dbReference type="ARBA" id="ARBA00004651"/>
    </source>
</evidence>
<feature type="transmembrane region" description="Helical" evidence="9">
    <location>
        <begin position="275"/>
        <end position="300"/>
    </location>
</feature>
<protein>
    <submittedName>
        <fullName evidence="10">Putative PurR-regulated permease PerM</fullName>
    </submittedName>
</protein>
<feature type="transmembrane region" description="Helical" evidence="9">
    <location>
        <begin position="343"/>
        <end position="374"/>
    </location>
</feature>
<comment type="caution">
    <text evidence="10">The sequence shown here is derived from an EMBL/GenBank/DDBJ whole genome shotgun (WGS) entry which is preliminary data.</text>
</comment>
<dbReference type="EMBL" id="RBKT01000001">
    <property type="protein sequence ID" value="RKR89890.1"/>
    <property type="molecule type" value="Genomic_DNA"/>
</dbReference>
<keyword evidence="7 9" id="KW-0472">Membrane</keyword>
<keyword evidence="3" id="KW-0813">Transport</keyword>
<keyword evidence="6 9" id="KW-1133">Transmembrane helix</keyword>
<evidence type="ECO:0000256" key="2">
    <source>
        <dbReference type="ARBA" id="ARBA00009773"/>
    </source>
</evidence>
<dbReference type="PANTHER" id="PTHR21716">
    <property type="entry name" value="TRANSMEMBRANE PROTEIN"/>
    <property type="match status" value="1"/>
</dbReference>
<reference evidence="10 11" key="1">
    <citation type="submission" date="2018-10" db="EMBL/GenBank/DDBJ databases">
        <title>Sequencing the genomes of 1000 actinobacteria strains.</title>
        <authorList>
            <person name="Klenk H.-P."/>
        </authorList>
    </citation>
    <scope>NUCLEOTIDE SEQUENCE [LARGE SCALE GENOMIC DNA]</scope>
    <source>
        <strain evidence="10 11">DSM 45175</strain>
    </source>
</reference>
<feature type="transmembrane region" description="Helical" evidence="9">
    <location>
        <begin position="250"/>
        <end position="269"/>
    </location>
</feature>
<dbReference type="AlphaFoldDB" id="A0A495JLF4"/>
<evidence type="ECO:0000313" key="11">
    <source>
        <dbReference type="Proteomes" id="UP000277671"/>
    </source>
</evidence>
<feature type="transmembrane region" description="Helical" evidence="9">
    <location>
        <begin position="307"/>
        <end position="323"/>
    </location>
</feature>
<organism evidence="10 11">
    <name type="scientific">Micromonospora pisi</name>
    <dbReference type="NCBI Taxonomy" id="589240"/>
    <lineage>
        <taxon>Bacteria</taxon>
        <taxon>Bacillati</taxon>
        <taxon>Actinomycetota</taxon>
        <taxon>Actinomycetes</taxon>
        <taxon>Micromonosporales</taxon>
        <taxon>Micromonosporaceae</taxon>
        <taxon>Micromonospora</taxon>
    </lineage>
</organism>
<evidence type="ECO:0000256" key="4">
    <source>
        <dbReference type="ARBA" id="ARBA00022475"/>
    </source>
</evidence>
<proteinExistence type="inferred from homology"/>
<comment type="subcellular location">
    <subcellularLocation>
        <location evidence="1">Cell membrane</location>
        <topology evidence="1">Multi-pass membrane protein</topology>
    </subcellularLocation>
</comment>
<feature type="compositionally biased region" description="Basic and acidic residues" evidence="8">
    <location>
        <begin position="17"/>
        <end position="33"/>
    </location>
</feature>
<evidence type="ECO:0000256" key="7">
    <source>
        <dbReference type="ARBA" id="ARBA00023136"/>
    </source>
</evidence>
<dbReference type="RefSeq" id="WP_246017162.1">
    <property type="nucleotide sequence ID" value="NZ_RBKT01000001.1"/>
</dbReference>
<accession>A0A495JLF4</accession>
<feature type="transmembrane region" description="Helical" evidence="9">
    <location>
        <begin position="76"/>
        <end position="97"/>
    </location>
</feature>
<dbReference type="GO" id="GO:0055085">
    <property type="term" value="P:transmembrane transport"/>
    <property type="evidence" value="ECO:0007669"/>
    <property type="project" value="TreeGrafter"/>
</dbReference>
<sequence>MSDGTAAPDPQPSIVPDGERQEPRTSARNRMHDGQERIHSTWESLPWFLRWAVVWSACLLVVAAGIYLLATVAARLAPLTIALAATLFLAAMLDPLAVRLRRLRLPPALAALLSLFLLLAVIGGAAYLVWTLTADQFSSLSKQLDEGLDRTRDFITGSLPVTPEQLDKWTKQATDGLRRSTPDPVAGARTAAEVAGGVLLIFVLLFFLLKDGRPMWGWVLGRVSDRSRPAFVQAGRNGWHTLSAYTRGTVAIAAIDAIGIGLGLVLLGVPLALPLAVITFLGGFIPIIGATVAGSVAVLVALAAKGPATALFTLLVVIAVQQLEGNLLEPLIMKRQVRLHPVVILVAVTAGTLFGGIPGAFVAVPVTAVVYRVVDTVSTLRQGRDAPS</sequence>
<dbReference type="InterPro" id="IPR002549">
    <property type="entry name" value="AI-2E-like"/>
</dbReference>
<feature type="transmembrane region" description="Helical" evidence="9">
    <location>
        <begin position="109"/>
        <end position="130"/>
    </location>
</feature>
<evidence type="ECO:0000313" key="10">
    <source>
        <dbReference type="EMBL" id="RKR89890.1"/>
    </source>
</evidence>
<dbReference type="Pfam" id="PF01594">
    <property type="entry name" value="AI-2E_transport"/>
    <property type="match status" value="1"/>
</dbReference>
<feature type="transmembrane region" description="Helical" evidence="9">
    <location>
        <begin position="47"/>
        <end position="70"/>
    </location>
</feature>
<feature type="region of interest" description="Disordered" evidence="8">
    <location>
        <begin position="1"/>
        <end position="33"/>
    </location>
</feature>
<evidence type="ECO:0000256" key="3">
    <source>
        <dbReference type="ARBA" id="ARBA00022448"/>
    </source>
</evidence>
<keyword evidence="5 9" id="KW-0812">Transmembrane</keyword>
<comment type="similarity">
    <text evidence="2">Belongs to the autoinducer-2 exporter (AI-2E) (TC 2.A.86) family.</text>
</comment>
<feature type="transmembrane region" description="Helical" evidence="9">
    <location>
        <begin position="190"/>
        <end position="209"/>
    </location>
</feature>
<name>A0A495JLF4_9ACTN</name>
<gene>
    <name evidence="10" type="ORF">BDK92_4249</name>
</gene>
<keyword evidence="4" id="KW-1003">Cell membrane</keyword>